<comment type="caution">
    <text evidence="2">The sequence shown here is derived from an EMBL/GenBank/DDBJ whole genome shotgun (WGS) entry which is preliminary data.</text>
</comment>
<proteinExistence type="predicted"/>
<protein>
    <submittedName>
        <fullName evidence="2">Expressed protein</fullName>
    </submittedName>
</protein>
<organism evidence="2 3">
    <name type="scientific">Phakopsora pachyrhizi</name>
    <name type="common">Asian soybean rust disease fungus</name>
    <dbReference type="NCBI Taxonomy" id="170000"/>
    <lineage>
        <taxon>Eukaryota</taxon>
        <taxon>Fungi</taxon>
        <taxon>Dikarya</taxon>
        <taxon>Basidiomycota</taxon>
        <taxon>Pucciniomycotina</taxon>
        <taxon>Pucciniomycetes</taxon>
        <taxon>Pucciniales</taxon>
        <taxon>Phakopsoraceae</taxon>
        <taxon>Phakopsora</taxon>
    </lineage>
</organism>
<gene>
    <name evidence="2" type="ORF">PPACK8108_LOCUS241</name>
</gene>
<feature type="compositionally biased region" description="Polar residues" evidence="1">
    <location>
        <begin position="104"/>
        <end position="125"/>
    </location>
</feature>
<dbReference type="EMBL" id="CALTRL010000014">
    <property type="protein sequence ID" value="CAH7665943.1"/>
    <property type="molecule type" value="Genomic_DNA"/>
</dbReference>
<name>A0AAV0AEC1_PHAPC</name>
<feature type="region of interest" description="Disordered" evidence="1">
    <location>
        <begin position="155"/>
        <end position="241"/>
    </location>
</feature>
<feature type="compositionally biased region" description="Low complexity" evidence="1">
    <location>
        <begin position="40"/>
        <end position="62"/>
    </location>
</feature>
<accession>A0AAV0AEC1</accession>
<sequence length="241" mass="26312">MVLTRSCYSILGTPLASSPNPDKINFSPGIRRSTRRRDSSQSTTIDHQSSSSSSPSINSYNSGKNHRIDSIKRQSSISAPNSPSPSSSSSSTNTNNTSQNLSQRLSSSTRLASETDLSSSCTTTQIQGSITEVSLDKPTPVTALGLVFRSKTGERRPLLSIDPNKSNQYQTHHEQQADQSEIKTLSSPLTPVSVSPPFDYNYQSDLKESVPEQIETEAEEVQTNHHKEEPPTQESGELKQT</sequence>
<dbReference type="Proteomes" id="UP001153365">
    <property type="component" value="Unassembled WGS sequence"/>
</dbReference>
<keyword evidence="3" id="KW-1185">Reference proteome</keyword>
<feature type="compositionally biased region" description="Basic and acidic residues" evidence="1">
    <location>
        <begin position="222"/>
        <end position="241"/>
    </location>
</feature>
<feature type="compositionally biased region" description="Low complexity" evidence="1">
    <location>
        <begin position="74"/>
        <end position="103"/>
    </location>
</feature>
<evidence type="ECO:0000313" key="2">
    <source>
        <dbReference type="EMBL" id="CAH7665943.1"/>
    </source>
</evidence>
<dbReference type="AlphaFoldDB" id="A0AAV0AEC1"/>
<reference evidence="2" key="1">
    <citation type="submission" date="2022-06" db="EMBL/GenBank/DDBJ databases">
        <authorList>
            <consortium name="SYNGENTA / RWTH Aachen University"/>
        </authorList>
    </citation>
    <scope>NUCLEOTIDE SEQUENCE</scope>
</reference>
<feature type="compositionally biased region" description="Low complexity" evidence="1">
    <location>
        <begin position="184"/>
        <end position="197"/>
    </location>
</feature>
<evidence type="ECO:0000256" key="1">
    <source>
        <dbReference type="SAM" id="MobiDB-lite"/>
    </source>
</evidence>
<feature type="region of interest" description="Disordered" evidence="1">
    <location>
        <begin position="11"/>
        <end position="125"/>
    </location>
</feature>
<evidence type="ECO:0000313" key="3">
    <source>
        <dbReference type="Proteomes" id="UP001153365"/>
    </source>
</evidence>